<keyword evidence="3" id="KW-1185">Reference proteome</keyword>
<evidence type="ECO:0000313" key="3">
    <source>
        <dbReference type="Proteomes" id="UP000192738"/>
    </source>
</evidence>
<reference evidence="2 3" key="1">
    <citation type="submission" date="2017-04" db="EMBL/GenBank/DDBJ databases">
        <authorList>
            <person name="Afonso C.L."/>
            <person name="Miller P.J."/>
            <person name="Scott M.A."/>
            <person name="Spackman E."/>
            <person name="Goraichik I."/>
            <person name="Dimitrov K.M."/>
            <person name="Suarez D.L."/>
            <person name="Swayne D.E."/>
        </authorList>
    </citation>
    <scope>NUCLEOTIDE SEQUENCE [LARGE SCALE GENOMIC DNA]</scope>
    <source>
        <strain evidence="2 3">DSM 5090</strain>
    </source>
</reference>
<dbReference type="EMBL" id="FWXI01000014">
    <property type="protein sequence ID" value="SMC94042.1"/>
    <property type="molecule type" value="Genomic_DNA"/>
</dbReference>
<keyword evidence="1" id="KW-0472">Membrane</keyword>
<proteinExistence type="predicted"/>
<dbReference type="PANTHER" id="PTHR31876:SF26">
    <property type="entry name" value="PROTEIN LIKE COV 2"/>
    <property type="match status" value="1"/>
</dbReference>
<dbReference type="Proteomes" id="UP000192738">
    <property type="component" value="Unassembled WGS sequence"/>
</dbReference>
<gene>
    <name evidence="2" type="ORF">SAMN04488500_11459</name>
</gene>
<organism evidence="2 3">
    <name type="scientific">Sporomusa malonica</name>
    <dbReference type="NCBI Taxonomy" id="112901"/>
    <lineage>
        <taxon>Bacteria</taxon>
        <taxon>Bacillati</taxon>
        <taxon>Bacillota</taxon>
        <taxon>Negativicutes</taxon>
        <taxon>Selenomonadales</taxon>
        <taxon>Sporomusaceae</taxon>
        <taxon>Sporomusa</taxon>
    </lineage>
</organism>
<accession>A0A1W2DAA0</accession>
<sequence length="194" mass="21401">MKGIYKYFINGLIVIVPIAITAFVIINIFSFTERLLGQYLPIHFPGLALAVVLSLIVIIGWMSSHWLSKKLIGYGERVVGSIPVVKFIYNSVKQLSTAVFESQKLLKNAVLVPYPHPGVKSLGFVMPELSAPLANKFPEEHVCVFVPMSLNLTSGFNIILPRRDIIPLDVTSESALQYVITAGSIMPRGNDCNN</sequence>
<evidence type="ECO:0000256" key="1">
    <source>
        <dbReference type="SAM" id="Phobius"/>
    </source>
</evidence>
<evidence type="ECO:0000313" key="2">
    <source>
        <dbReference type="EMBL" id="SMC94042.1"/>
    </source>
</evidence>
<feature type="transmembrane region" description="Helical" evidence="1">
    <location>
        <begin position="42"/>
        <end position="62"/>
    </location>
</feature>
<dbReference type="InterPro" id="IPR007462">
    <property type="entry name" value="COV1-like"/>
</dbReference>
<dbReference type="AlphaFoldDB" id="A0A1W2DAA0"/>
<keyword evidence="1" id="KW-1133">Transmembrane helix</keyword>
<keyword evidence="1" id="KW-0812">Transmembrane</keyword>
<dbReference type="PANTHER" id="PTHR31876">
    <property type="entry name" value="COV-LIKE PROTEIN 1"/>
    <property type="match status" value="1"/>
</dbReference>
<dbReference type="OrthoDB" id="9780267at2"/>
<protein>
    <submittedName>
        <fullName evidence="2">Uncharacterized membrane protein</fullName>
    </submittedName>
</protein>
<dbReference type="RefSeq" id="WP_084576890.1">
    <property type="nucleotide sequence ID" value="NZ_CP155572.1"/>
</dbReference>
<dbReference type="STRING" id="112901.SAMN04488500_11459"/>
<dbReference type="Pfam" id="PF04367">
    <property type="entry name" value="DUF502"/>
    <property type="match status" value="1"/>
</dbReference>
<name>A0A1W2DAA0_9FIRM</name>
<feature type="transmembrane region" description="Helical" evidence="1">
    <location>
        <begin position="7"/>
        <end position="30"/>
    </location>
</feature>